<dbReference type="InterPro" id="IPR018482">
    <property type="entry name" value="Znf-C4H2"/>
</dbReference>
<dbReference type="InterPro" id="IPR044069">
    <property type="entry name" value="ZF_C4H2"/>
</dbReference>
<dbReference type="PANTHER" id="PTHR31058:SF2">
    <property type="entry name" value="ZINC FINGER C4H2 DOMAIN-CONTAINING PROTEIN"/>
    <property type="match status" value="1"/>
</dbReference>
<dbReference type="AlphaFoldDB" id="A0AAV2TV74"/>
<evidence type="ECO:0000313" key="4">
    <source>
        <dbReference type="EMBL" id="CAL5140389.1"/>
    </source>
</evidence>
<evidence type="ECO:0000313" key="5">
    <source>
        <dbReference type="Proteomes" id="UP001497525"/>
    </source>
</evidence>
<feature type="compositionally biased region" description="Basic residues" evidence="2">
    <location>
        <begin position="291"/>
        <end position="303"/>
    </location>
</feature>
<organism evidence="4 5">
    <name type="scientific">Calicophoron daubneyi</name>
    <name type="common">Rumen fluke</name>
    <name type="synonym">Paramphistomum daubneyi</name>
    <dbReference type="NCBI Taxonomy" id="300641"/>
    <lineage>
        <taxon>Eukaryota</taxon>
        <taxon>Metazoa</taxon>
        <taxon>Spiralia</taxon>
        <taxon>Lophotrochozoa</taxon>
        <taxon>Platyhelminthes</taxon>
        <taxon>Trematoda</taxon>
        <taxon>Digenea</taxon>
        <taxon>Plagiorchiida</taxon>
        <taxon>Pronocephalata</taxon>
        <taxon>Paramphistomoidea</taxon>
        <taxon>Paramphistomidae</taxon>
        <taxon>Calicophoron</taxon>
    </lineage>
</organism>
<feature type="region of interest" description="Disordered" evidence="2">
    <location>
        <begin position="219"/>
        <end position="238"/>
    </location>
</feature>
<dbReference type="Proteomes" id="UP001497525">
    <property type="component" value="Unassembled WGS sequence"/>
</dbReference>
<dbReference type="EMBL" id="CAXLJL010000711">
    <property type="protein sequence ID" value="CAL5140389.1"/>
    <property type="molecule type" value="Genomic_DNA"/>
</dbReference>
<sequence>MDGEALVDNLQVTSSLRDKTHLLSQTFEQLLNTLHFSEQESERIGEYEKELKLLLEDREFHVQQLRMIEQDLLLLGTTIRQAEIDQNKAKLSAERLQSNYSCLLGEIRQRQNTSHTETVGVPALSTEMSLTERFASKLDVVEKGHDVHSERPKILTSITDSHRLQAPNSFKEGQEAHDVPLDASDSALQHVTGYLLEDSVTGVAASAVKKAEYPADFLSPRDVSNVDSTDRPLPRKKCDVRPQPSLCLGPISPLLHSPDVHSISQPPPMKICQSCQQLIHRNAPICPLCKTKSRSRHPKKIKPRSSSQATDSLPSLDLSGHVAP</sequence>
<name>A0AAV2TV74_CALDB</name>
<feature type="domain" description="C4H2-type" evidence="3">
    <location>
        <begin position="264"/>
        <end position="306"/>
    </location>
</feature>
<dbReference type="Pfam" id="PF10146">
    <property type="entry name" value="zf-C4H2"/>
    <property type="match status" value="1"/>
</dbReference>
<dbReference type="GO" id="GO:0005634">
    <property type="term" value="C:nucleus"/>
    <property type="evidence" value="ECO:0007669"/>
    <property type="project" value="TreeGrafter"/>
</dbReference>
<comment type="caution">
    <text evidence="4">The sequence shown here is derived from an EMBL/GenBank/DDBJ whole genome shotgun (WGS) entry which is preliminary data.</text>
</comment>
<feature type="compositionally biased region" description="Polar residues" evidence="2">
    <location>
        <begin position="304"/>
        <end position="313"/>
    </location>
</feature>
<feature type="coiled-coil region" evidence="1">
    <location>
        <begin position="37"/>
        <end position="99"/>
    </location>
</feature>
<dbReference type="GO" id="GO:0045666">
    <property type="term" value="P:positive regulation of neuron differentiation"/>
    <property type="evidence" value="ECO:0007669"/>
    <property type="project" value="TreeGrafter"/>
</dbReference>
<keyword evidence="1" id="KW-0175">Coiled coil</keyword>
<proteinExistence type="predicted"/>
<evidence type="ECO:0000256" key="1">
    <source>
        <dbReference type="SAM" id="Coils"/>
    </source>
</evidence>
<feature type="compositionally biased region" description="Basic and acidic residues" evidence="2">
    <location>
        <begin position="228"/>
        <end position="238"/>
    </location>
</feature>
<protein>
    <recommendedName>
        <fullName evidence="3">C4H2-type domain-containing protein</fullName>
    </recommendedName>
</protein>
<dbReference type="PROSITE" id="PS51896">
    <property type="entry name" value="ZF_C4H2"/>
    <property type="match status" value="1"/>
</dbReference>
<evidence type="ECO:0000259" key="3">
    <source>
        <dbReference type="PROSITE" id="PS51896"/>
    </source>
</evidence>
<dbReference type="PANTHER" id="PTHR31058">
    <property type="entry name" value="ZINC FINGER C4H2 DOMAIN-CONTAINING PROTEIN"/>
    <property type="match status" value="1"/>
</dbReference>
<accession>A0AAV2TV74</accession>
<reference evidence="4" key="1">
    <citation type="submission" date="2024-06" db="EMBL/GenBank/DDBJ databases">
        <authorList>
            <person name="Liu X."/>
            <person name="Lenzi L."/>
            <person name="Haldenby T S."/>
            <person name="Uol C."/>
        </authorList>
    </citation>
    <scope>NUCLEOTIDE SEQUENCE</scope>
</reference>
<evidence type="ECO:0000256" key="2">
    <source>
        <dbReference type="SAM" id="MobiDB-lite"/>
    </source>
</evidence>
<gene>
    <name evidence="4" type="ORF">CDAUBV1_LOCUS15713</name>
</gene>
<feature type="region of interest" description="Disordered" evidence="2">
    <location>
        <begin position="290"/>
        <end position="324"/>
    </location>
</feature>